<dbReference type="InterPro" id="IPR055510">
    <property type="entry name" value="DUF7083"/>
</dbReference>
<reference evidence="2" key="1">
    <citation type="submission" date="2020-05" db="UniProtKB">
        <authorList>
            <consortium name="EnsemblMetazoa"/>
        </authorList>
    </citation>
    <scope>IDENTIFICATION</scope>
    <source>
        <strain evidence="2">FUMOZ</strain>
    </source>
</reference>
<dbReference type="Pfam" id="PF23309">
    <property type="entry name" value="DUF7083"/>
    <property type="match status" value="1"/>
</dbReference>
<name>A0A182R7Y8_ANOFN</name>
<dbReference type="VEuPathDB" id="VectorBase:AFUN2_009219"/>
<evidence type="ECO:0000259" key="1">
    <source>
        <dbReference type="Pfam" id="PF23309"/>
    </source>
</evidence>
<organism evidence="2">
    <name type="scientific">Anopheles funestus</name>
    <name type="common">African malaria mosquito</name>
    <dbReference type="NCBI Taxonomy" id="62324"/>
    <lineage>
        <taxon>Eukaryota</taxon>
        <taxon>Metazoa</taxon>
        <taxon>Ecdysozoa</taxon>
        <taxon>Arthropoda</taxon>
        <taxon>Hexapoda</taxon>
        <taxon>Insecta</taxon>
        <taxon>Pterygota</taxon>
        <taxon>Neoptera</taxon>
        <taxon>Endopterygota</taxon>
        <taxon>Diptera</taxon>
        <taxon>Nematocera</taxon>
        <taxon>Culicoidea</taxon>
        <taxon>Culicidae</taxon>
        <taxon>Anophelinae</taxon>
        <taxon>Anopheles</taxon>
    </lineage>
</organism>
<dbReference type="AlphaFoldDB" id="A0A182R7Y8"/>
<dbReference type="EnsemblMetazoa" id="AFUN002288-RA">
    <property type="protein sequence ID" value="AFUN002288-PA"/>
    <property type="gene ID" value="AFUN002288"/>
</dbReference>
<proteinExistence type="predicted"/>
<dbReference type="VEuPathDB" id="VectorBase:AFUN002288"/>
<evidence type="ECO:0000313" key="2">
    <source>
        <dbReference type="EnsemblMetazoa" id="AFUN002288-PA"/>
    </source>
</evidence>
<accession>A0A182R7Y8</accession>
<dbReference type="STRING" id="62324.A0A182R7Y8"/>
<feature type="domain" description="DUF7083" evidence="1">
    <location>
        <begin position="29"/>
        <end position="113"/>
    </location>
</feature>
<sequence>MKQQEKFKSEIWQTARCKDLVNVEQISDVLAGQIKDFRFNTEESVTFTGWFSRYEDLFEKDAHKLEDDGKVRLLLRKLGLLEHERYTSYVLPSKPKDFNFAETVSKLKSLFGPRESELVEECQQIVDLKGDTVMHEGENKEVNIRKDGKRERIAQKWQHNRLEQGAQHKASIPVIKCWHCGEGHYARKCAYGCYRYKQCYKYGHKEGHCTAAERYRKSTSY</sequence>
<protein>
    <recommendedName>
        <fullName evidence="1">DUF7083 domain-containing protein</fullName>
    </recommendedName>
</protein>